<evidence type="ECO:0000256" key="3">
    <source>
        <dbReference type="ARBA" id="ARBA00012418"/>
    </source>
</evidence>
<dbReference type="EC" id="2.7.7.6" evidence="3"/>
<feature type="domain" description="RNA polymerase N-terminal" evidence="13">
    <location>
        <begin position="22"/>
        <end position="335"/>
    </location>
</feature>
<keyword evidence="8" id="KW-0862">Zinc</keyword>
<dbReference type="Gene3D" id="2.40.40.20">
    <property type="match status" value="1"/>
</dbReference>
<dbReference type="Gene3D" id="6.10.250.2940">
    <property type="match status" value="1"/>
</dbReference>
<dbReference type="InterPro" id="IPR007083">
    <property type="entry name" value="RNA_pol_Rpb1_4"/>
</dbReference>
<proteinExistence type="inferred from homology"/>
<dbReference type="InterPro" id="IPR000722">
    <property type="entry name" value="RNA_pol_asu"/>
</dbReference>
<dbReference type="GO" id="GO:0003899">
    <property type="term" value="F:DNA-directed RNA polymerase activity"/>
    <property type="evidence" value="ECO:0007669"/>
    <property type="project" value="UniProtKB-EC"/>
</dbReference>
<dbReference type="GO" id="GO:0046872">
    <property type="term" value="F:metal ion binding"/>
    <property type="evidence" value="ECO:0007669"/>
    <property type="project" value="UniProtKB-KW"/>
</dbReference>
<protein>
    <recommendedName>
        <fullName evidence="3">DNA-directed RNA polymerase</fullName>
        <ecNumber evidence="3">2.7.7.6</ecNumber>
    </recommendedName>
</protein>
<dbReference type="Gene3D" id="6.20.50.80">
    <property type="match status" value="1"/>
</dbReference>
<comment type="similarity">
    <text evidence="2">Belongs to the RNA polymerase beta' chain family.</text>
</comment>
<dbReference type="InterPro" id="IPR042102">
    <property type="entry name" value="RNA_pol_Rpb1_3_sf"/>
</dbReference>
<evidence type="ECO:0000256" key="2">
    <source>
        <dbReference type="ARBA" id="ARBA00006460"/>
    </source>
</evidence>
<dbReference type="Gene3D" id="3.30.70.2850">
    <property type="match status" value="1"/>
</dbReference>
<name>A0A7R9K2D8_TIMGE</name>
<feature type="compositionally biased region" description="Acidic residues" evidence="12">
    <location>
        <begin position="1124"/>
        <end position="1134"/>
    </location>
</feature>
<organism evidence="14">
    <name type="scientific">Timema genevievae</name>
    <name type="common">Walking stick</name>
    <dbReference type="NCBI Taxonomy" id="629358"/>
    <lineage>
        <taxon>Eukaryota</taxon>
        <taxon>Metazoa</taxon>
        <taxon>Ecdysozoa</taxon>
        <taxon>Arthropoda</taxon>
        <taxon>Hexapoda</taxon>
        <taxon>Insecta</taxon>
        <taxon>Pterygota</taxon>
        <taxon>Neoptera</taxon>
        <taxon>Polyneoptera</taxon>
        <taxon>Phasmatodea</taxon>
        <taxon>Timematodea</taxon>
        <taxon>Timematoidea</taxon>
        <taxon>Timematidae</taxon>
        <taxon>Timema</taxon>
    </lineage>
</organism>
<keyword evidence="4" id="KW-0240">DNA-directed RNA polymerase</keyword>
<evidence type="ECO:0000256" key="1">
    <source>
        <dbReference type="ARBA" id="ARBA00004123"/>
    </source>
</evidence>
<evidence type="ECO:0000256" key="10">
    <source>
        <dbReference type="ARBA" id="ARBA00023163"/>
    </source>
</evidence>
<dbReference type="GO" id="GO:0003677">
    <property type="term" value="F:DNA binding"/>
    <property type="evidence" value="ECO:0007669"/>
    <property type="project" value="InterPro"/>
</dbReference>
<evidence type="ECO:0000259" key="13">
    <source>
        <dbReference type="SMART" id="SM00663"/>
    </source>
</evidence>
<dbReference type="InterPro" id="IPR045867">
    <property type="entry name" value="DNA-dir_RpoC_beta_prime"/>
</dbReference>
<evidence type="ECO:0000313" key="14">
    <source>
        <dbReference type="EMBL" id="CAD7600532.1"/>
    </source>
</evidence>
<dbReference type="InterPro" id="IPR007066">
    <property type="entry name" value="RNA_pol_Rpb1_3"/>
</dbReference>
<dbReference type="GO" id="GO:0005736">
    <property type="term" value="C:RNA polymerase I complex"/>
    <property type="evidence" value="ECO:0007669"/>
    <property type="project" value="UniProtKB-ARBA"/>
</dbReference>
<evidence type="ECO:0000256" key="11">
    <source>
        <dbReference type="ARBA" id="ARBA00023242"/>
    </source>
</evidence>
<dbReference type="CDD" id="cd01435">
    <property type="entry name" value="RNAP_I_RPA1_N"/>
    <property type="match status" value="1"/>
</dbReference>
<dbReference type="Gene3D" id="1.10.274.100">
    <property type="entry name" value="RNA polymerase Rpb1, domain 3"/>
    <property type="match status" value="1"/>
</dbReference>
<reference evidence="14" key="1">
    <citation type="submission" date="2020-11" db="EMBL/GenBank/DDBJ databases">
        <authorList>
            <person name="Tran Van P."/>
        </authorList>
    </citation>
    <scope>NUCLEOTIDE SEQUENCE</scope>
</reference>
<dbReference type="PANTHER" id="PTHR19376">
    <property type="entry name" value="DNA-DIRECTED RNA POLYMERASE"/>
    <property type="match status" value="1"/>
</dbReference>
<dbReference type="InterPro" id="IPR015699">
    <property type="entry name" value="DNA-dir_RNA_pol1_lsu_N"/>
</dbReference>
<dbReference type="SMART" id="SM00663">
    <property type="entry name" value="RPOLA_N"/>
    <property type="match status" value="1"/>
</dbReference>
<keyword evidence="6" id="KW-0548">Nucleotidyltransferase</keyword>
<dbReference type="SUPFAM" id="SSF64484">
    <property type="entry name" value="beta and beta-prime subunits of DNA dependent RNA-polymerase"/>
    <property type="match status" value="1"/>
</dbReference>
<keyword evidence="7" id="KW-0479">Metal-binding</keyword>
<dbReference type="InterPro" id="IPR007081">
    <property type="entry name" value="RNA_pol_Rpb1_5"/>
</dbReference>
<dbReference type="InterPro" id="IPR047107">
    <property type="entry name" value="DNA-dir_RNA_pol1_lsu_C"/>
</dbReference>
<feature type="region of interest" description="Disordered" evidence="12">
    <location>
        <begin position="1116"/>
        <end position="1187"/>
    </location>
</feature>
<sequence>MEPNSHMFHFADKRHASSQLDSLFVLKVNYIDNKMMEHAQTEVYKRILQDNMVLRNVIKLVQDGNAEDLTEEGKTVVGEARGNSPLEKFHFLWQQIQGHVDHLMDNNINQNIKSGKNINGLKQATKKSSAWGNHVIEKKQGVIRMNMMGKRVNFAARSVITPDPNLNIDEVGVPQPFATALTYPSPVTTWNVGELREMITNGPTTYPGAVMVENYDGSKIKIPAHSKTQRESIAKRLLTHTEARDSKGIKVVHRHLRNGDILLLNRQPTLHKPSIMAHTARILQGEKTLRLHYANCKAYNADFDVNVNCQYVVPKDGTPLSGLIQDHVISGVRLSLRGVFFDRNNVQGCPTHSHCHVETESVTGGFREGYQQLVYQGLSNKRGDIELLPPAILKPARLWSGKQVLSTIILNTIPTGKYPINLTGTAKISSKAWEVEKARPWKAGGTPFSEPNTMTEAEVIIRQGELLSGVLDKTHFGATPYGLVHCLYELYGGTCSSRILSSFSKLFTFYLQRCGFTLGIEDILILDGAEQKRVEHIMASRKVGDELVMSALELDESQAHNLKDEMERVYRTGVKGRAIIDRAYKTSLDTFTNNINTLVPRLSDTLAQLVACLPTELGVPCSVLVLAEKCVIGEIACLPAGLLRKFPDNNLQLMIQSGAKGSTVNAMQISCLLGQIELEGKRPPLMKSSKSLPSFARGDTTPRAGGFIDGRFLTGIQPQEFFFHCMAGREGLIDTAVKTSRSGYLQRCLIKHLEGLVVHYDQTVRDSDGTVVQFCYGEDGRDVLKSQFFKKERIPFLAENCKAIIENKSTMAKLDDKETLENISDRQKEIYEWSKINGPILQKRWLKPFVRFTADMKSSISPKRLKKFVKQTGRSKASRRLCKAWRGLDPEEKNRLNEKWRHCPDPVTADFRSDCDYGALTEHLEGLMADYKKSKNWDTLHRMISLKSMLSLTPPGEPVGLLAAQSIGEPSTQMTLNTFHFAGRGDMNVTLGIPRLREILMMASKTIKTPSMDIPFRTDVPNIHREASKLRRKLTRVSVASVLEYAAITDYIQLQPQRQRMYTIKLQFLPYQAYRSDFFVKPANILKYVEKKFFARVLAEMKKRLKFRDTMLHTEARRSAKEAAEEEEQLDDPNEPQREGKSTGAGEDHESSDEESEADDADATLSRTRSKHNEGQGYEDPEEEEENFIEDGVLVSTSIKDESVEIRCQNVVDAHPNFQDYKYDSENELWCEITFGLPLTSKKLDLSTLLKDVAEKSIVWEVPLIRRAFTYENPDTHLLTLKTDGINIQEMFKFRNILDLNKLYSNDIYGVSQTYGIEAARRVIIKEVQDVFKMYGIIVDPRHLLLIGDYMCFNGQFEPFSRKGKTDMLRSPSSRIMIGRPCFTGTGICSVYQKLPEPSTEW</sequence>
<evidence type="ECO:0000256" key="7">
    <source>
        <dbReference type="ARBA" id="ARBA00022723"/>
    </source>
</evidence>
<evidence type="ECO:0000256" key="5">
    <source>
        <dbReference type="ARBA" id="ARBA00022679"/>
    </source>
</evidence>
<dbReference type="Pfam" id="PF04998">
    <property type="entry name" value="RNA_pol_Rpb1_5"/>
    <property type="match status" value="1"/>
</dbReference>
<dbReference type="Gene3D" id="3.30.1490.180">
    <property type="entry name" value="RNA polymerase ii"/>
    <property type="match status" value="1"/>
</dbReference>
<dbReference type="InterPro" id="IPR006592">
    <property type="entry name" value="RNA_pol_N"/>
</dbReference>
<evidence type="ECO:0000256" key="8">
    <source>
        <dbReference type="ARBA" id="ARBA00022833"/>
    </source>
</evidence>
<dbReference type="Pfam" id="PF05000">
    <property type="entry name" value="RNA_pol_Rpb1_4"/>
    <property type="match status" value="1"/>
</dbReference>
<dbReference type="EMBL" id="OE842543">
    <property type="protein sequence ID" value="CAD7600532.1"/>
    <property type="molecule type" value="Genomic_DNA"/>
</dbReference>
<feature type="compositionally biased region" description="Acidic residues" evidence="12">
    <location>
        <begin position="1177"/>
        <end position="1187"/>
    </location>
</feature>
<keyword evidence="10" id="KW-0804">Transcription</keyword>
<dbReference type="GO" id="GO:0006351">
    <property type="term" value="P:DNA-templated transcription"/>
    <property type="evidence" value="ECO:0007669"/>
    <property type="project" value="InterPro"/>
</dbReference>
<dbReference type="Pfam" id="PF04983">
    <property type="entry name" value="RNA_pol_Rpb1_3"/>
    <property type="match status" value="1"/>
</dbReference>
<keyword evidence="5" id="KW-0808">Transferase</keyword>
<dbReference type="Pfam" id="PF00623">
    <property type="entry name" value="RNA_pol_Rpb1_2"/>
    <property type="match status" value="1"/>
</dbReference>
<keyword evidence="11" id="KW-0539">Nucleus</keyword>
<dbReference type="PANTHER" id="PTHR19376:SF11">
    <property type="entry name" value="DNA-DIRECTED RNA POLYMERASE I SUBUNIT RPA1"/>
    <property type="match status" value="1"/>
</dbReference>
<evidence type="ECO:0000256" key="12">
    <source>
        <dbReference type="SAM" id="MobiDB-lite"/>
    </source>
</evidence>
<evidence type="ECO:0000256" key="9">
    <source>
        <dbReference type="ARBA" id="ARBA00022842"/>
    </source>
</evidence>
<feature type="compositionally biased region" description="Basic and acidic residues" evidence="12">
    <location>
        <begin position="1135"/>
        <end position="1149"/>
    </location>
</feature>
<dbReference type="CDD" id="cd02735">
    <property type="entry name" value="RNAP_I_Rpa1_C"/>
    <property type="match status" value="1"/>
</dbReference>
<accession>A0A7R9K2D8</accession>
<evidence type="ECO:0000256" key="4">
    <source>
        <dbReference type="ARBA" id="ARBA00022478"/>
    </source>
</evidence>
<comment type="subcellular location">
    <subcellularLocation>
        <location evidence="1">Nucleus</location>
    </subcellularLocation>
</comment>
<dbReference type="InterPro" id="IPR038120">
    <property type="entry name" value="Rpb1_funnel_sf"/>
</dbReference>
<feature type="compositionally biased region" description="Acidic residues" evidence="12">
    <location>
        <begin position="1150"/>
        <end position="1162"/>
    </location>
</feature>
<gene>
    <name evidence="14" type="ORF">TGEB3V08_LOCUS7651</name>
</gene>
<evidence type="ECO:0000256" key="6">
    <source>
        <dbReference type="ARBA" id="ARBA00022695"/>
    </source>
</evidence>
<dbReference type="Gene3D" id="1.10.132.30">
    <property type="match status" value="1"/>
</dbReference>
<keyword evidence="9" id="KW-0460">Magnesium</keyword>